<evidence type="ECO:0000313" key="9">
    <source>
        <dbReference type="EMBL" id="NWU91371.1"/>
    </source>
</evidence>
<evidence type="ECO:0000313" key="10">
    <source>
        <dbReference type="Proteomes" id="UP000544127"/>
    </source>
</evidence>
<evidence type="ECO:0000256" key="7">
    <source>
        <dbReference type="SAM" id="Phobius"/>
    </source>
</evidence>
<reference evidence="9 10" key="1">
    <citation type="submission" date="2019-09" db="EMBL/GenBank/DDBJ databases">
        <title>Bird 10,000 Genomes (B10K) Project - Family phase.</title>
        <authorList>
            <person name="Zhang G."/>
        </authorList>
    </citation>
    <scope>NUCLEOTIDE SEQUENCE [LARGE SCALE GENOMIC DNA]</scope>
    <source>
        <strain evidence="9">B10K-DU-012-37</strain>
    </source>
</reference>
<dbReference type="PANTHER" id="PTHR46876">
    <property type="entry name" value="LOW-DENSITY LIPOPROTEIN RECEPTOR-RELATED PROTEIN 11"/>
    <property type="match status" value="1"/>
</dbReference>
<gene>
    <name evidence="9" type="primary">Mansc1</name>
    <name evidence="9" type="ORF">UPUEPO_R08509</name>
</gene>
<accession>A0A7K6ANY5</accession>
<evidence type="ECO:0000259" key="8">
    <source>
        <dbReference type="PROSITE" id="PS50986"/>
    </source>
</evidence>
<comment type="subcellular location">
    <subcellularLocation>
        <location evidence="1">Membrane</location>
        <topology evidence="1">Single-pass type I membrane protein</topology>
    </subcellularLocation>
</comment>
<dbReference type="InterPro" id="IPR013980">
    <property type="entry name" value="MANSC_dom"/>
</dbReference>
<dbReference type="OrthoDB" id="10071013at2759"/>
<organism evidence="9 10">
    <name type="scientific">Upupa epops</name>
    <name type="common">Eurasian hoopoe</name>
    <dbReference type="NCBI Taxonomy" id="57439"/>
    <lineage>
        <taxon>Eukaryota</taxon>
        <taxon>Metazoa</taxon>
        <taxon>Chordata</taxon>
        <taxon>Craniata</taxon>
        <taxon>Vertebrata</taxon>
        <taxon>Euteleostomi</taxon>
        <taxon>Archelosauria</taxon>
        <taxon>Archosauria</taxon>
        <taxon>Dinosauria</taxon>
        <taxon>Saurischia</taxon>
        <taxon>Theropoda</taxon>
        <taxon>Coelurosauria</taxon>
        <taxon>Aves</taxon>
        <taxon>Neognathae</taxon>
        <taxon>Neoaves</taxon>
        <taxon>Telluraves</taxon>
        <taxon>Coraciimorphae</taxon>
        <taxon>Bucerotiformes</taxon>
        <taxon>Upupidae</taxon>
        <taxon>Upupa</taxon>
    </lineage>
</organism>
<dbReference type="InterPro" id="IPR041056">
    <property type="entry name" value="DUF5585"/>
</dbReference>
<dbReference type="GO" id="GO:0016020">
    <property type="term" value="C:membrane"/>
    <property type="evidence" value="ECO:0007669"/>
    <property type="project" value="UniProtKB-SubCell"/>
</dbReference>
<evidence type="ECO:0000256" key="5">
    <source>
        <dbReference type="ARBA" id="ARBA00023136"/>
    </source>
</evidence>
<keyword evidence="10" id="KW-1185">Reference proteome</keyword>
<keyword evidence="3" id="KW-0732">Signal</keyword>
<evidence type="ECO:0000256" key="3">
    <source>
        <dbReference type="ARBA" id="ARBA00022729"/>
    </source>
</evidence>
<keyword evidence="2 7" id="KW-0812">Transmembrane</keyword>
<dbReference type="Pfam" id="PF17823">
    <property type="entry name" value="DUF5585"/>
    <property type="match status" value="1"/>
</dbReference>
<evidence type="ECO:0000256" key="2">
    <source>
        <dbReference type="ARBA" id="ARBA00022692"/>
    </source>
</evidence>
<sequence>LMVISAVARPSRGQECSAEEVGGAIIVINLSLPSGVRGAEPHYTSTPHSCVSACCSAEEPSGDKPCNLVIFDARRTSEHPNCYLFYCPSAEACPMKPVTGVVSYKITRETHAPEDTTFQSEDFSSHAGAFISRSQSSHPNHATAFQQSVFHQTSEFLHHVGKHLDSSEFHTVFPESLEFPERAERPESVGSIPRQKVIKLLPSTSSAVQTGNPSALFPTAQSSAPELSTTSPLPKDATLLESHTTYLPSGVAKPAAVTMTTTAAFPPTATPRANPGIPTSSSAVAHVPLSSLTTFASISATKWVTTDSRSATTPSGTRTPAIPLEPTVVSSNTINHITFLSVSGFTLSTRDSPIAFPNDPQSNDPSDSETYFPESALTGKGIVQLEEKSLVAVLLFGVILLLLVIALKGKRIYECLQRRHYTRLDYLINGMYAD</sequence>
<feature type="domain" description="MANSC" evidence="8">
    <location>
        <begin position="20"/>
        <end position="104"/>
    </location>
</feature>
<dbReference type="AlphaFoldDB" id="A0A7K6ANY5"/>
<dbReference type="PROSITE" id="PS50986">
    <property type="entry name" value="MANSC"/>
    <property type="match status" value="1"/>
</dbReference>
<evidence type="ECO:0000256" key="1">
    <source>
        <dbReference type="ARBA" id="ARBA00004479"/>
    </source>
</evidence>
<keyword evidence="5 7" id="KW-0472">Membrane</keyword>
<feature type="transmembrane region" description="Helical" evidence="7">
    <location>
        <begin position="390"/>
        <end position="409"/>
    </location>
</feature>
<feature type="non-terminal residue" evidence="9">
    <location>
        <position position="1"/>
    </location>
</feature>
<evidence type="ECO:0000256" key="4">
    <source>
        <dbReference type="ARBA" id="ARBA00022989"/>
    </source>
</evidence>
<dbReference type="SMART" id="SM00765">
    <property type="entry name" value="MANEC"/>
    <property type="match status" value="1"/>
</dbReference>
<dbReference type="Proteomes" id="UP000544127">
    <property type="component" value="Unassembled WGS sequence"/>
</dbReference>
<protein>
    <submittedName>
        <fullName evidence="9">MANS1 protein</fullName>
    </submittedName>
</protein>
<proteinExistence type="predicted"/>
<dbReference type="PANTHER" id="PTHR46876:SF3">
    <property type="entry name" value="MANSC DOMAIN CONTAINING 1"/>
    <property type="match status" value="1"/>
</dbReference>
<keyword evidence="4 7" id="KW-1133">Transmembrane helix</keyword>
<dbReference type="EMBL" id="VZRI01003249">
    <property type="protein sequence ID" value="NWU91371.1"/>
    <property type="molecule type" value="Genomic_DNA"/>
</dbReference>
<keyword evidence="6" id="KW-0325">Glycoprotein</keyword>
<name>A0A7K6ANY5_UPUEP</name>
<evidence type="ECO:0000256" key="6">
    <source>
        <dbReference type="ARBA" id="ARBA00023180"/>
    </source>
</evidence>
<comment type="caution">
    <text evidence="9">The sequence shown here is derived from an EMBL/GenBank/DDBJ whole genome shotgun (WGS) entry which is preliminary data.</text>
</comment>
<dbReference type="InterPro" id="IPR011106">
    <property type="entry name" value="MANSC_N"/>
</dbReference>
<dbReference type="Pfam" id="PF07502">
    <property type="entry name" value="MANEC"/>
    <property type="match status" value="1"/>
</dbReference>
<feature type="non-terminal residue" evidence="9">
    <location>
        <position position="434"/>
    </location>
</feature>